<comment type="caution">
    <text evidence="1">The sequence shown here is derived from an EMBL/GenBank/DDBJ whole genome shotgun (WGS) entry which is preliminary data.</text>
</comment>
<dbReference type="EMBL" id="ATBP01000352">
    <property type="protein sequence ID" value="ETR70901.1"/>
    <property type="molecule type" value="Genomic_DNA"/>
</dbReference>
<gene>
    <name evidence="1" type="ORF">OMM_08478</name>
</gene>
<dbReference type="InterPro" id="IPR045397">
    <property type="entry name" value="TumE-like"/>
</dbReference>
<evidence type="ECO:0000313" key="1">
    <source>
        <dbReference type="EMBL" id="ETR70901.1"/>
    </source>
</evidence>
<proteinExistence type="predicted"/>
<organism evidence="1 2">
    <name type="scientific">Candidatus Magnetoglobus multicellularis str. Araruama</name>
    <dbReference type="NCBI Taxonomy" id="890399"/>
    <lineage>
        <taxon>Bacteria</taxon>
        <taxon>Pseudomonadati</taxon>
        <taxon>Thermodesulfobacteriota</taxon>
        <taxon>Desulfobacteria</taxon>
        <taxon>Desulfobacterales</taxon>
        <taxon>Desulfobacteraceae</taxon>
        <taxon>Candidatus Magnetoglobus</taxon>
    </lineage>
</organism>
<dbReference type="Proteomes" id="UP000189670">
    <property type="component" value="Unassembled WGS sequence"/>
</dbReference>
<dbReference type="AlphaFoldDB" id="A0A1V1P7S1"/>
<evidence type="ECO:0000313" key="2">
    <source>
        <dbReference type="Proteomes" id="UP000189670"/>
    </source>
</evidence>
<accession>A0A1V1P7S1</accession>
<dbReference type="Pfam" id="PF20126">
    <property type="entry name" value="TumE"/>
    <property type="match status" value="1"/>
</dbReference>
<reference evidence="2" key="1">
    <citation type="submission" date="2012-11" db="EMBL/GenBank/DDBJ databases">
        <authorList>
            <person name="Lucero-Rivera Y.E."/>
            <person name="Tovar-Ramirez D."/>
        </authorList>
    </citation>
    <scope>NUCLEOTIDE SEQUENCE [LARGE SCALE GENOMIC DNA]</scope>
    <source>
        <strain evidence="2">Araruama</strain>
    </source>
</reference>
<name>A0A1V1P7S1_9BACT</name>
<sequence>MSISLYFNEIKAITEKYSVTNFVVGSILHFDVRPGNQGYLKGDITFSDQSSLIFKEFLDYNKKINKVMYSYHYQNKVNALIFRYDNARHKPPLNSNGHKHLFDNTVIAAIEPDLQSVIDEIFSIQGWLYNL</sequence>
<protein>
    <submittedName>
        <fullName evidence="1">Uncharacterized protein</fullName>
    </submittedName>
</protein>